<comment type="similarity">
    <text evidence="1">Belongs to the AHA1 family.</text>
</comment>
<feature type="domain" description="Activator of Hsp90 ATPase homologue 1/2-like C-terminal" evidence="2">
    <location>
        <begin position="18"/>
        <end position="148"/>
    </location>
</feature>
<proteinExistence type="inferred from homology"/>
<name>A0ABX2CNY9_9BRAD</name>
<dbReference type="RefSeq" id="WP_172115403.1">
    <property type="nucleotide sequence ID" value="NZ_JABFDM010000002.1"/>
</dbReference>
<dbReference type="SUPFAM" id="SSF55961">
    <property type="entry name" value="Bet v1-like"/>
    <property type="match status" value="1"/>
</dbReference>
<keyword evidence="4" id="KW-1185">Reference proteome</keyword>
<dbReference type="Gene3D" id="3.30.530.20">
    <property type="match status" value="1"/>
</dbReference>
<evidence type="ECO:0000256" key="1">
    <source>
        <dbReference type="ARBA" id="ARBA00006817"/>
    </source>
</evidence>
<dbReference type="CDD" id="cd08891">
    <property type="entry name" value="SRPBCC_CalC"/>
    <property type="match status" value="1"/>
</dbReference>
<dbReference type="InterPro" id="IPR023393">
    <property type="entry name" value="START-like_dom_sf"/>
</dbReference>
<dbReference type="Pfam" id="PF08327">
    <property type="entry name" value="AHSA1"/>
    <property type="match status" value="1"/>
</dbReference>
<organism evidence="3 4">
    <name type="scientific">Bradyrhizobium aeschynomenes</name>
    <dbReference type="NCBI Taxonomy" id="2734909"/>
    <lineage>
        <taxon>Bacteria</taxon>
        <taxon>Pseudomonadati</taxon>
        <taxon>Pseudomonadota</taxon>
        <taxon>Alphaproteobacteria</taxon>
        <taxon>Hyphomicrobiales</taxon>
        <taxon>Nitrobacteraceae</taxon>
        <taxon>Bradyrhizobium</taxon>
    </lineage>
</organism>
<protein>
    <recommendedName>
        <fullName evidence="2">Activator of Hsp90 ATPase homologue 1/2-like C-terminal domain-containing protein</fullName>
    </recommendedName>
</protein>
<evidence type="ECO:0000259" key="2">
    <source>
        <dbReference type="Pfam" id="PF08327"/>
    </source>
</evidence>
<dbReference type="Proteomes" id="UP000886476">
    <property type="component" value="Unassembled WGS sequence"/>
</dbReference>
<evidence type="ECO:0000313" key="3">
    <source>
        <dbReference type="EMBL" id="NPU69921.1"/>
    </source>
</evidence>
<comment type="caution">
    <text evidence="3">The sequence shown here is derived from an EMBL/GenBank/DDBJ whole genome shotgun (WGS) entry which is preliminary data.</text>
</comment>
<gene>
    <name evidence="3" type="ORF">HL667_33360</name>
</gene>
<accession>A0ABX2CNY9</accession>
<dbReference type="EMBL" id="JABFDN010000027">
    <property type="protein sequence ID" value="NPU69921.1"/>
    <property type="molecule type" value="Genomic_DNA"/>
</dbReference>
<sequence>MNERGVIAPVEKRVQVRAPLDHAFAVFTGGLTRWWPHTHGVGGKPIAKVLLEPKLGGRWLEIAEDGTQTVVATVTLWEPPHRFVMLWQINAQWKPDAAMRSEVDVRFFAEGAETTRIELLHHKFETMGEEAGASMRRDVDGGWPGLLQRYVAEAELHSSSSS</sequence>
<evidence type="ECO:0000313" key="4">
    <source>
        <dbReference type="Proteomes" id="UP000886476"/>
    </source>
</evidence>
<dbReference type="InterPro" id="IPR013538">
    <property type="entry name" value="ASHA1/2-like_C"/>
</dbReference>
<reference evidence="3" key="1">
    <citation type="submission" date="2020-05" db="EMBL/GenBank/DDBJ databases">
        <title>Nod-independent and nitrogen-fixing Bradyrhizobium aeschynomene sp. nov. isolated from nodules of Aeschynomene indica.</title>
        <authorList>
            <person name="Zhang Z."/>
        </authorList>
    </citation>
    <scope>NUCLEOTIDE SEQUENCE</scope>
    <source>
        <strain evidence="3">83012</strain>
    </source>
</reference>